<reference evidence="1" key="2">
    <citation type="journal article" date="2015" name="Data Brief">
        <title>Shoot transcriptome of the giant reed, Arundo donax.</title>
        <authorList>
            <person name="Barrero R.A."/>
            <person name="Guerrero F.D."/>
            <person name="Moolhuijzen P."/>
            <person name="Goolsby J.A."/>
            <person name="Tidwell J."/>
            <person name="Bellgard S.E."/>
            <person name="Bellgard M.I."/>
        </authorList>
    </citation>
    <scope>NUCLEOTIDE SEQUENCE</scope>
    <source>
        <tissue evidence="1">Shoot tissue taken approximately 20 cm above the soil surface</tissue>
    </source>
</reference>
<organism evidence="1">
    <name type="scientific">Arundo donax</name>
    <name type="common">Giant reed</name>
    <name type="synonym">Donax arundinaceus</name>
    <dbReference type="NCBI Taxonomy" id="35708"/>
    <lineage>
        <taxon>Eukaryota</taxon>
        <taxon>Viridiplantae</taxon>
        <taxon>Streptophyta</taxon>
        <taxon>Embryophyta</taxon>
        <taxon>Tracheophyta</taxon>
        <taxon>Spermatophyta</taxon>
        <taxon>Magnoliopsida</taxon>
        <taxon>Liliopsida</taxon>
        <taxon>Poales</taxon>
        <taxon>Poaceae</taxon>
        <taxon>PACMAD clade</taxon>
        <taxon>Arundinoideae</taxon>
        <taxon>Arundineae</taxon>
        <taxon>Arundo</taxon>
    </lineage>
</organism>
<dbReference type="EMBL" id="GBRH01168619">
    <property type="protein sequence ID" value="JAE29277.1"/>
    <property type="molecule type" value="Transcribed_RNA"/>
</dbReference>
<proteinExistence type="predicted"/>
<protein>
    <submittedName>
        <fullName evidence="1">Uncharacterized protein</fullName>
    </submittedName>
</protein>
<sequence length="17" mass="1506">MGSGAWEAAAAEAAAAA</sequence>
<reference evidence="1" key="1">
    <citation type="submission" date="2014-09" db="EMBL/GenBank/DDBJ databases">
        <authorList>
            <person name="Magalhaes I.L.F."/>
            <person name="Oliveira U."/>
            <person name="Santos F.R."/>
            <person name="Vidigal T.H.D.A."/>
            <person name="Brescovit A.D."/>
            <person name="Santos A.J."/>
        </authorList>
    </citation>
    <scope>NUCLEOTIDE SEQUENCE</scope>
    <source>
        <tissue evidence="1">Shoot tissue taken approximately 20 cm above the soil surface</tissue>
    </source>
</reference>
<name>A0A0A9GXN0_ARUDO</name>
<accession>A0A0A9GXN0</accession>
<dbReference type="AlphaFoldDB" id="A0A0A9GXN0"/>
<evidence type="ECO:0000313" key="1">
    <source>
        <dbReference type="EMBL" id="JAE29277.1"/>
    </source>
</evidence>